<keyword evidence="5" id="KW-0999">Mitochondrion inner membrane</keyword>
<dbReference type="OrthoDB" id="193467at2759"/>
<evidence type="ECO:0000256" key="9">
    <source>
        <dbReference type="ARBA" id="ARBA00023315"/>
    </source>
</evidence>
<reference evidence="16" key="1">
    <citation type="submission" date="2025-08" db="UniProtKB">
        <authorList>
            <consortium name="RefSeq"/>
        </authorList>
    </citation>
    <scope>IDENTIFICATION</scope>
    <source>
        <tissue evidence="16">Whole organism</tissue>
    </source>
</reference>
<dbReference type="GO" id="GO:0035965">
    <property type="term" value="P:cardiolipin acyl-chain remodeling"/>
    <property type="evidence" value="ECO:0007669"/>
    <property type="project" value="TreeGrafter"/>
</dbReference>
<keyword evidence="4" id="KW-1000">Mitochondrion outer membrane</keyword>
<comment type="similarity">
    <text evidence="2 13">Belongs to the taffazin family.</text>
</comment>
<evidence type="ECO:0000256" key="11">
    <source>
        <dbReference type="ARBA" id="ARBA00047906"/>
    </source>
</evidence>
<protein>
    <recommendedName>
        <fullName evidence="13">Tafazzin family protein</fullName>
    </recommendedName>
</protein>
<keyword evidence="13" id="KW-1133">Transmembrane helix</keyword>
<feature type="domain" description="Phospholipid/glycerol acyltransferase" evidence="14">
    <location>
        <begin position="66"/>
        <end position="190"/>
    </location>
</feature>
<keyword evidence="3" id="KW-0808">Transferase</keyword>
<sequence>MEYKIDWIFPKLRKPYRVCWNIASSITVVAVGIFSKLFLEWLNTTKVYNREVISRALDKRPKNIPLITVSNHHSCFDDPGLWASLEWRHLLNRRKMRWSLAAHDICFTNTLHSYFFMLGKCVPVIRGSGVYQDAINFCIEKLNEGEWVHVFPEGRVNMTKEFIRLKWGVGRMVYESPNVPLIIPMWHEGTDTVLPNEPPYYLRVGKKVTLVYGEPLDLSTLVKELKQKNASEIEARKAITDAIQSELMKLKEQTEKMHSRS</sequence>
<dbReference type="RefSeq" id="XP_026272136.1">
    <property type="nucleotide sequence ID" value="XM_026416351.2"/>
</dbReference>
<dbReference type="SMART" id="SM00563">
    <property type="entry name" value="PlsC"/>
    <property type="match status" value="1"/>
</dbReference>
<dbReference type="GO" id="GO:0005741">
    <property type="term" value="C:mitochondrial outer membrane"/>
    <property type="evidence" value="ECO:0007669"/>
    <property type="project" value="UniProtKB-SubCell"/>
</dbReference>
<proteinExistence type="inferred from homology"/>
<dbReference type="PANTHER" id="PTHR12497">
    <property type="entry name" value="TAZ PROTEIN TAFAZZIN"/>
    <property type="match status" value="1"/>
</dbReference>
<dbReference type="InterPro" id="IPR002123">
    <property type="entry name" value="Plipid/glycerol_acylTrfase"/>
</dbReference>
<evidence type="ECO:0000256" key="2">
    <source>
        <dbReference type="ARBA" id="ARBA00010524"/>
    </source>
</evidence>
<comment type="catalytic activity">
    <reaction evidence="11">
        <text>1'-[1,2-diacyl-sn-glycero-3-phospho],3'-[1-acyl-sn-glycero-3-phospho]-glycerol + a 1,2-diacyl-sn-glycero-3-phosphocholine = a cardiolipin + a 1-acyl-sn-glycero-3-phosphocholine</text>
        <dbReference type="Rhea" id="RHEA:33731"/>
        <dbReference type="ChEBI" id="CHEBI:57643"/>
        <dbReference type="ChEBI" id="CHEBI:58168"/>
        <dbReference type="ChEBI" id="CHEBI:62237"/>
        <dbReference type="ChEBI" id="CHEBI:64743"/>
    </reaction>
    <physiologicalReaction direction="left-to-right" evidence="11">
        <dbReference type="Rhea" id="RHEA:33732"/>
    </physiologicalReaction>
    <physiologicalReaction direction="right-to-left" evidence="11">
        <dbReference type="Rhea" id="RHEA:33733"/>
    </physiologicalReaction>
</comment>
<keyword evidence="15" id="KW-1185">Reference proteome</keyword>
<evidence type="ECO:0000256" key="12">
    <source>
        <dbReference type="ARBA" id="ARBA00049543"/>
    </source>
</evidence>
<evidence type="ECO:0000256" key="6">
    <source>
        <dbReference type="ARBA" id="ARBA00023098"/>
    </source>
</evidence>
<name>A0A6J1RZZ3_FRAOC</name>
<keyword evidence="13" id="KW-0812">Transmembrane</keyword>
<keyword evidence="7" id="KW-0496">Mitochondrion</keyword>
<accession>A0A6J1RZZ3</accession>
<organism evidence="15 16">
    <name type="scientific">Frankliniella occidentalis</name>
    <name type="common">Western flower thrips</name>
    <name type="synonym">Euthrips occidentalis</name>
    <dbReference type="NCBI Taxonomy" id="133901"/>
    <lineage>
        <taxon>Eukaryota</taxon>
        <taxon>Metazoa</taxon>
        <taxon>Ecdysozoa</taxon>
        <taxon>Arthropoda</taxon>
        <taxon>Hexapoda</taxon>
        <taxon>Insecta</taxon>
        <taxon>Pterygota</taxon>
        <taxon>Neoptera</taxon>
        <taxon>Paraneoptera</taxon>
        <taxon>Thysanoptera</taxon>
        <taxon>Terebrantia</taxon>
        <taxon>Thripoidea</taxon>
        <taxon>Thripidae</taxon>
        <taxon>Frankliniella</taxon>
    </lineage>
</organism>
<dbReference type="PRINTS" id="PR00979">
    <property type="entry name" value="TAFAZZIN"/>
</dbReference>
<evidence type="ECO:0000259" key="14">
    <source>
        <dbReference type="SMART" id="SM00563"/>
    </source>
</evidence>
<dbReference type="GO" id="GO:0005743">
    <property type="term" value="C:mitochondrial inner membrane"/>
    <property type="evidence" value="ECO:0007669"/>
    <property type="project" value="UniProtKB-SubCell"/>
</dbReference>
<comment type="subcellular location">
    <subcellularLocation>
        <location evidence="1">Mitochondrion inner membrane</location>
        <topology evidence="1">Peripheral membrane protein</topology>
        <orientation evidence="1">Intermembrane side</orientation>
    </subcellularLocation>
    <subcellularLocation>
        <location evidence="10">Mitochondrion outer membrane</location>
        <topology evidence="10">Peripheral membrane protein</topology>
        <orientation evidence="10">Intermembrane side</orientation>
    </subcellularLocation>
</comment>
<gene>
    <name evidence="16" type="primary">LOC113202225</name>
</gene>
<dbReference type="InterPro" id="IPR000872">
    <property type="entry name" value="Tafazzin"/>
</dbReference>
<dbReference type="CTD" id="36405"/>
<evidence type="ECO:0000256" key="4">
    <source>
        <dbReference type="ARBA" id="ARBA00022787"/>
    </source>
</evidence>
<evidence type="ECO:0000256" key="13">
    <source>
        <dbReference type="RuleBase" id="RU365062"/>
    </source>
</evidence>
<dbReference type="GO" id="GO:0047184">
    <property type="term" value="F:1-acylglycerophosphocholine O-acyltransferase activity"/>
    <property type="evidence" value="ECO:0007669"/>
    <property type="project" value="TreeGrafter"/>
</dbReference>
<evidence type="ECO:0000256" key="3">
    <source>
        <dbReference type="ARBA" id="ARBA00022679"/>
    </source>
</evidence>
<evidence type="ECO:0000256" key="1">
    <source>
        <dbReference type="ARBA" id="ARBA00004137"/>
    </source>
</evidence>
<dbReference type="GO" id="GO:0007007">
    <property type="term" value="P:inner mitochondrial membrane organization"/>
    <property type="evidence" value="ECO:0007669"/>
    <property type="project" value="TreeGrafter"/>
</dbReference>
<keyword evidence="6" id="KW-0443">Lipid metabolism</keyword>
<evidence type="ECO:0000256" key="10">
    <source>
        <dbReference type="ARBA" id="ARBA00024323"/>
    </source>
</evidence>
<dbReference type="Pfam" id="PF01553">
    <property type="entry name" value="Acyltransferase"/>
    <property type="match status" value="1"/>
</dbReference>
<dbReference type="KEGG" id="foc:113202225"/>
<evidence type="ECO:0000313" key="15">
    <source>
        <dbReference type="Proteomes" id="UP000504606"/>
    </source>
</evidence>
<dbReference type="GeneID" id="113202225"/>
<dbReference type="CDD" id="cd07989">
    <property type="entry name" value="LPLAT_AGPAT-like"/>
    <property type="match status" value="1"/>
</dbReference>
<feature type="transmembrane region" description="Helical" evidence="13">
    <location>
        <begin position="20"/>
        <end position="39"/>
    </location>
</feature>
<dbReference type="PANTHER" id="PTHR12497:SF0">
    <property type="entry name" value="TAFAZZIN"/>
    <property type="match status" value="1"/>
</dbReference>
<dbReference type="SUPFAM" id="SSF69593">
    <property type="entry name" value="Glycerol-3-phosphate (1)-acyltransferase"/>
    <property type="match status" value="1"/>
</dbReference>
<comment type="catalytic activity">
    <reaction evidence="12">
        <text>1,2-di-(9Z-octadecenoyl)-sn-glycero-3-phosphocholine + 1-hexadecanoyl-sn-glycero-3-phosphocholine = 1-hexadecanoyl-2-(9Z-octadecenoyl)-sn-glycero-3-phosphocholine + 1-(9Z-octadecenoyl)-sn-glycero-3-phosphocholine</text>
        <dbReference type="Rhea" id="RHEA:43816"/>
        <dbReference type="ChEBI" id="CHEBI:28610"/>
        <dbReference type="ChEBI" id="CHEBI:72998"/>
        <dbReference type="ChEBI" id="CHEBI:73001"/>
        <dbReference type="ChEBI" id="CHEBI:74669"/>
    </reaction>
    <physiologicalReaction direction="left-to-right" evidence="12">
        <dbReference type="Rhea" id="RHEA:43817"/>
    </physiologicalReaction>
    <physiologicalReaction direction="right-to-left" evidence="12">
        <dbReference type="Rhea" id="RHEA:43818"/>
    </physiologicalReaction>
</comment>
<evidence type="ECO:0000256" key="5">
    <source>
        <dbReference type="ARBA" id="ARBA00022792"/>
    </source>
</evidence>
<keyword evidence="9" id="KW-0012">Acyltransferase</keyword>
<dbReference type="AlphaFoldDB" id="A0A6J1RZZ3"/>
<evidence type="ECO:0000313" key="16">
    <source>
        <dbReference type="RefSeq" id="XP_026272136.1"/>
    </source>
</evidence>
<dbReference type="Proteomes" id="UP000504606">
    <property type="component" value="Unplaced"/>
</dbReference>
<keyword evidence="8 13" id="KW-0472">Membrane</keyword>
<evidence type="ECO:0000256" key="8">
    <source>
        <dbReference type="ARBA" id="ARBA00023136"/>
    </source>
</evidence>
<evidence type="ECO:0000256" key="7">
    <source>
        <dbReference type="ARBA" id="ARBA00023128"/>
    </source>
</evidence>